<dbReference type="OrthoDB" id="1452506at2"/>
<accession>A0A371JNK8</accession>
<protein>
    <submittedName>
        <fullName evidence="1">Uncharacterized protein</fullName>
    </submittedName>
</protein>
<dbReference type="EMBL" id="QTJX01000003">
    <property type="protein sequence ID" value="RDY58821.1"/>
    <property type="molecule type" value="Genomic_DNA"/>
</dbReference>
<proteinExistence type="predicted"/>
<comment type="caution">
    <text evidence="1">The sequence shown here is derived from an EMBL/GenBank/DDBJ whole genome shotgun (WGS) entry which is preliminary data.</text>
</comment>
<name>A0A371JNK8_9FLAO</name>
<evidence type="ECO:0000313" key="1">
    <source>
        <dbReference type="EMBL" id="RDY58821.1"/>
    </source>
</evidence>
<sequence>MSLEKEQLQQLEYLIEEGYGSPTELANILDLGVEMLFYVEEDTFSRREIQQVASAIKGIVWVLRGCTPF</sequence>
<dbReference type="AlphaFoldDB" id="A0A371JNK8"/>
<reference evidence="1 2" key="1">
    <citation type="submission" date="2018-08" db="EMBL/GenBank/DDBJ databases">
        <title>Muricauda nanhaiensis sp. nov., isolated from seawater of the South China Sea.</title>
        <authorList>
            <person name="Dang Y."/>
        </authorList>
    </citation>
    <scope>NUCLEOTIDE SEQUENCE [LARGE SCALE GENOMIC DNA]</scope>
    <source>
        <strain evidence="1 2">SM1704</strain>
    </source>
</reference>
<keyword evidence="2" id="KW-1185">Reference proteome</keyword>
<dbReference type="Proteomes" id="UP000261828">
    <property type="component" value="Unassembled WGS sequence"/>
</dbReference>
<organism evidence="1 2">
    <name type="scientific">Flagellimonas nanhaiensis</name>
    <dbReference type="NCBI Taxonomy" id="2292706"/>
    <lineage>
        <taxon>Bacteria</taxon>
        <taxon>Pseudomonadati</taxon>
        <taxon>Bacteroidota</taxon>
        <taxon>Flavobacteriia</taxon>
        <taxon>Flavobacteriales</taxon>
        <taxon>Flavobacteriaceae</taxon>
        <taxon>Flagellimonas</taxon>
    </lineage>
</organism>
<evidence type="ECO:0000313" key="2">
    <source>
        <dbReference type="Proteomes" id="UP000261828"/>
    </source>
</evidence>
<gene>
    <name evidence="1" type="ORF">DX873_14235</name>
</gene>